<dbReference type="RefSeq" id="WP_086785820.1">
    <property type="nucleotide sequence ID" value="NZ_JAGIOO010000001.1"/>
</dbReference>
<dbReference type="InterPro" id="IPR009081">
    <property type="entry name" value="PP-bd_ACP"/>
</dbReference>
<dbReference type="InterPro" id="IPR045851">
    <property type="entry name" value="AMP-bd_C_sf"/>
</dbReference>
<dbReference type="InterPro" id="IPR036736">
    <property type="entry name" value="ACP-like_sf"/>
</dbReference>
<evidence type="ECO:0000313" key="9">
    <source>
        <dbReference type="Proteomes" id="UP001519363"/>
    </source>
</evidence>
<dbReference type="InterPro" id="IPR018201">
    <property type="entry name" value="Ketoacyl_synth_AS"/>
</dbReference>
<dbReference type="Gene3D" id="2.30.38.10">
    <property type="entry name" value="Luciferase, Domain 3"/>
    <property type="match status" value="1"/>
</dbReference>
<dbReference type="SUPFAM" id="SSF53901">
    <property type="entry name" value="Thiolase-like"/>
    <property type="match status" value="1"/>
</dbReference>
<dbReference type="PANTHER" id="PTHR45527:SF1">
    <property type="entry name" value="FATTY ACID SYNTHASE"/>
    <property type="match status" value="1"/>
</dbReference>
<feature type="domain" description="Carrier" evidence="6">
    <location>
        <begin position="937"/>
        <end position="1012"/>
    </location>
</feature>
<dbReference type="InterPro" id="IPR025110">
    <property type="entry name" value="AMP-bd_C"/>
</dbReference>
<dbReference type="Pfam" id="PF00668">
    <property type="entry name" value="Condensation"/>
    <property type="match status" value="1"/>
</dbReference>
<evidence type="ECO:0000259" key="6">
    <source>
        <dbReference type="PROSITE" id="PS50075"/>
    </source>
</evidence>
<dbReference type="InterPro" id="IPR020806">
    <property type="entry name" value="PKS_PP-bd"/>
</dbReference>
<keyword evidence="3" id="KW-0597">Phosphoprotein</keyword>
<dbReference type="Pfam" id="PF00501">
    <property type="entry name" value="AMP-binding"/>
    <property type="match status" value="1"/>
</dbReference>
<dbReference type="SMART" id="SM00825">
    <property type="entry name" value="PKS_KS"/>
    <property type="match status" value="1"/>
</dbReference>
<keyword evidence="4" id="KW-0808">Transferase</keyword>
<dbReference type="Pfam" id="PF00109">
    <property type="entry name" value="ketoacyl-synt"/>
    <property type="match status" value="1"/>
</dbReference>
<dbReference type="PANTHER" id="PTHR45527">
    <property type="entry name" value="NONRIBOSOMAL PEPTIDE SYNTHETASE"/>
    <property type="match status" value="1"/>
</dbReference>
<comment type="caution">
    <text evidence="8">The sequence shown here is derived from an EMBL/GenBank/DDBJ whole genome shotgun (WGS) entry which is preliminary data.</text>
</comment>
<dbReference type="EMBL" id="JAGIOO010000001">
    <property type="protein sequence ID" value="MBP2472214.1"/>
    <property type="molecule type" value="Genomic_DNA"/>
</dbReference>
<feature type="region of interest" description="Disordered" evidence="5">
    <location>
        <begin position="910"/>
        <end position="934"/>
    </location>
</feature>
<sequence>MTSRPASATQLEMWLAVQGEPESGRYNASIDLEFSAPPDVPALRAALADVLARHPELRGCFVLEGGELRQVVRPGLAASLLEVARPGPYDREAALAWARAEGDRPFDLASAPLLRAGLLTCPDGALLVLTVHHIVTDTWSMEVLAKHLLTAYQARLDGQTTDLPGPSEVDAEDTAEEDLAHWAELVADGWTALAVPADLVRPESGAGGGGTLVAELSPAALTGLRELAETERVSAATVLLAGWGLVLSAWSGEPDGVLGMPFSGRSDPRLDHEIGLHTRVLPVRVRLDESATFQDLLDATREQVLDGLEHERVPLDRLRTALARHGADAGVYRAVFDHRWAEPVSWTVAGTTVRLLDHEVEGVKYDLGLAGIEGPESLRLRVDYDTGVYRESTVRLVLDQLTALLTAAVANPERRCRDLLAGLATPAPARPSEEDGTEALLPELVLGHARRDPAALAVRHGEDVLTYGELADRAGALANWLRARGAGPERIVALVLPPGADTVVAMLAVALSGAAYLPLDPAYPAHQRALVLEDAAPVVVLGADGYALADALTESAGLPVTPPVAGIGPGSTLNVLYTSGSTGKPKGVVLPHIGIARLMGSHRFLKLAHTDVIAGLCPLNFDGATFEIWGALAHGAALLVLDKDIVLSPAELREQVRTHGVTTLVITTPLLNRIIEDTPDLLQSLRRVYFGGERISVPHVRRALRWCAPGTLVHSYGPTENSFTSTWWPIESVGERERTVPIGVAVPETELHVVFEGTTTPAPAGVIGELLLGGPGLAHGYLNDPERTAKVFVPNPFGPGTLYRTGDRVRWTAEGLLEFVSRADNQVKIRSQRVELGEVESALLAHELVEACFVTTAQNQRDEREIVAYLVWAGPSDVDTLRAHLRKVLPSFAVPTHLVGLDALPLNRNGKIDRPRLPKPEAAPAPAPVAEPVPEPARPLGALDQVLAAWREVLGVAEVTARDSFFDVGGHSLLVVKLQEALRARTGVTVSIAQLMGNPTAADQAELLSGAAPVTALPVVLRGADAAEDIAVIGMAGRFAGARDVEEYWANLRAGRDCLTTGRPPVEHADGSRTVYRYGLLADGLAYDGCLSGIGADEHRPVDPQHAVFYECLWAAVEDAGLRMSDLRGRTSLYGGRAVPGVKPNAEGFLPAGEVVFTEATFMTTWFSYHHDLGGESMLVDSGCSTALVAVHLAAESLRRGDCDYALAGGVSIQANADGSYLWEPGQVFAEDGVSRPFDRRTTGVVAGDGAGAVLLRRLSDARRDGDPIHAVIKGSAINNDGLRKVGYTAPGVDGQAKVLARALARAGVPAAEVGYVETHGTGTRLGDAVELGALTQVYGEGGPLALGSVKAAIGHTDTAAGIAGLIKAALAVREGFLPATPNVAEPVADLPERFELLPEGRAWSRPDGPRTAGVSSFGLGGTNAHVIIQEHREEDR</sequence>
<comment type="cofactor">
    <cofactor evidence="1">
        <name>pantetheine 4'-phosphate</name>
        <dbReference type="ChEBI" id="CHEBI:47942"/>
    </cofactor>
</comment>
<dbReference type="CDD" id="cd00833">
    <property type="entry name" value="PKS"/>
    <property type="match status" value="1"/>
</dbReference>
<dbReference type="InterPro" id="IPR014031">
    <property type="entry name" value="Ketoacyl_synth_C"/>
</dbReference>
<dbReference type="NCBIfam" id="TIGR01733">
    <property type="entry name" value="AA-adenyl-dom"/>
    <property type="match status" value="1"/>
</dbReference>
<name>A0ABS5A6J8_9PSEU</name>
<evidence type="ECO:0000256" key="1">
    <source>
        <dbReference type="ARBA" id="ARBA00001957"/>
    </source>
</evidence>
<evidence type="ECO:0000256" key="5">
    <source>
        <dbReference type="SAM" id="MobiDB-lite"/>
    </source>
</evidence>
<dbReference type="Gene3D" id="3.30.559.30">
    <property type="entry name" value="Nonribosomal peptide synthetase, condensation domain"/>
    <property type="match status" value="1"/>
</dbReference>
<proteinExistence type="predicted"/>
<feature type="compositionally biased region" description="Basic and acidic residues" evidence="5">
    <location>
        <begin position="910"/>
        <end position="919"/>
    </location>
</feature>
<evidence type="ECO:0000313" key="8">
    <source>
        <dbReference type="EMBL" id="MBP2472214.1"/>
    </source>
</evidence>
<dbReference type="InterPro" id="IPR020845">
    <property type="entry name" value="AMP-binding_CS"/>
</dbReference>
<feature type="compositionally biased region" description="Pro residues" evidence="5">
    <location>
        <begin position="921"/>
        <end position="934"/>
    </location>
</feature>
<dbReference type="Gene3D" id="3.40.47.10">
    <property type="match status" value="1"/>
</dbReference>
<reference evidence="8 9" key="1">
    <citation type="submission" date="2021-03" db="EMBL/GenBank/DDBJ databases">
        <title>Sequencing the genomes of 1000 actinobacteria strains.</title>
        <authorList>
            <person name="Klenk H.-P."/>
        </authorList>
    </citation>
    <scope>NUCLEOTIDE SEQUENCE [LARGE SCALE GENOMIC DNA]</scope>
    <source>
        <strain evidence="8 9">DSM 44580</strain>
    </source>
</reference>
<dbReference type="PROSITE" id="PS50075">
    <property type="entry name" value="CARRIER"/>
    <property type="match status" value="1"/>
</dbReference>
<evidence type="ECO:0000256" key="4">
    <source>
        <dbReference type="ARBA" id="ARBA00022679"/>
    </source>
</evidence>
<dbReference type="SUPFAM" id="SSF56801">
    <property type="entry name" value="Acetyl-CoA synthetase-like"/>
    <property type="match status" value="1"/>
</dbReference>
<dbReference type="Gene3D" id="3.30.559.10">
    <property type="entry name" value="Chloramphenicol acetyltransferase-like domain"/>
    <property type="match status" value="1"/>
</dbReference>
<evidence type="ECO:0000256" key="2">
    <source>
        <dbReference type="ARBA" id="ARBA00022450"/>
    </source>
</evidence>
<dbReference type="Pfam" id="PF02801">
    <property type="entry name" value="Ketoacyl-synt_C"/>
    <property type="match status" value="1"/>
</dbReference>
<dbReference type="InterPro" id="IPR014030">
    <property type="entry name" value="Ketoacyl_synth_N"/>
</dbReference>
<dbReference type="InterPro" id="IPR010071">
    <property type="entry name" value="AA_adenyl_dom"/>
</dbReference>
<dbReference type="InterPro" id="IPR020841">
    <property type="entry name" value="PKS_Beta-ketoAc_synthase_dom"/>
</dbReference>
<dbReference type="SUPFAM" id="SSF52777">
    <property type="entry name" value="CoA-dependent acyltransferases"/>
    <property type="match status" value="2"/>
</dbReference>
<dbReference type="Gene3D" id="1.10.1200.10">
    <property type="entry name" value="ACP-like"/>
    <property type="match status" value="1"/>
</dbReference>
<keyword evidence="9" id="KW-1185">Reference proteome</keyword>
<dbReference type="Pfam" id="PF00550">
    <property type="entry name" value="PP-binding"/>
    <property type="match status" value="1"/>
</dbReference>
<evidence type="ECO:0000256" key="3">
    <source>
        <dbReference type="ARBA" id="ARBA00022553"/>
    </source>
</evidence>
<organism evidence="8 9">
    <name type="scientific">Crossiella equi</name>
    <dbReference type="NCBI Taxonomy" id="130796"/>
    <lineage>
        <taxon>Bacteria</taxon>
        <taxon>Bacillati</taxon>
        <taxon>Actinomycetota</taxon>
        <taxon>Actinomycetes</taxon>
        <taxon>Pseudonocardiales</taxon>
        <taxon>Pseudonocardiaceae</taxon>
        <taxon>Crossiella</taxon>
    </lineage>
</organism>
<dbReference type="Pfam" id="PF13193">
    <property type="entry name" value="AMP-binding_C"/>
    <property type="match status" value="1"/>
</dbReference>
<gene>
    <name evidence="8" type="ORF">JOF53_001086</name>
</gene>
<dbReference type="PROSITE" id="PS52004">
    <property type="entry name" value="KS3_2"/>
    <property type="match status" value="1"/>
</dbReference>
<protein>
    <submittedName>
        <fullName evidence="8">Amino acid adenylation domain-containing protein</fullName>
    </submittedName>
</protein>
<dbReference type="Gene3D" id="3.30.300.30">
    <property type="match status" value="1"/>
</dbReference>
<accession>A0ABS5A6J8</accession>
<dbReference type="PROSITE" id="PS00606">
    <property type="entry name" value="KS3_1"/>
    <property type="match status" value="1"/>
</dbReference>
<dbReference type="Proteomes" id="UP001519363">
    <property type="component" value="Unassembled WGS sequence"/>
</dbReference>
<keyword evidence="2" id="KW-0596">Phosphopantetheine</keyword>
<dbReference type="Gene3D" id="3.40.50.980">
    <property type="match status" value="2"/>
</dbReference>
<feature type="domain" description="Ketosynthase family 3 (KS3)" evidence="7">
    <location>
        <begin position="1027"/>
        <end position="1431"/>
    </location>
</feature>
<evidence type="ECO:0000259" key="7">
    <source>
        <dbReference type="PROSITE" id="PS52004"/>
    </source>
</evidence>
<dbReference type="InterPro" id="IPR023213">
    <property type="entry name" value="CAT-like_dom_sf"/>
</dbReference>
<dbReference type="SMART" id="SM00823">
    <property type="entry name" value="PKS_PP"/>
    <property type="match status" value="1"/>
</dbReference>
<dbReference type="InterPro" id="IPR001242">
    <property type="entry name" value="Condensation_dom"/>
</dbReference>
<dbReference type="InterPro" id="IPR000873">
    <property type="entry name" value="AMP-dep_synth/lig_dom"/>
</dbReference>
<dbReference type="SUPFAM" id="SSF47336">
    <property type="entry name" value="ACP-like"/>
    <property type="match status" value="1"/>
</dbReference>
<dbReference type="InterPro" id="IPR016039">
    <property type="entry name" value="Thiolase-like"/>
</dbReference>
<dbReference type="PROSITE" id="PS00455">
    <property type="entry name" value="AMP_BINDING"/>
    <property type="match status" value="1"/>
</dbReference>